<dbReference type="RefSeq" id="WP_110481202.1">
    <property type="nucleotide sequence ID" value="NZ_CP024988.1"/>
</dbReference>
<dbReference type="PANTHER" id="PTHR44196">
    <property type="entry name" value="DEHYDROGENASE/REDUCTASE SDR FAMILY MEMBER 7B"/>
    <property type="match status" value="1"/>
</dbReference>
<dbReference type="PRINTS" id="PR00081">
    <property type="entry name" value="GDHRDH"/>
</dbReference>
<evidence type="ECO:0000256" key="2">
    <source>
        <dbReference type="ARBA" id="ARBA00023002"/>
    </source>
</evidence>
<organism evidence="5 6">
    <name type="scientific">Corynebacterium provencense</name>
    <dbReference type="NCBI Taxonomy" id="1737425"/>
    <lineage>
        <taxon>Bacteria</taxon>
        <taxon>Bacillati</taxon>
        <taxon>Actinomycetota</taxon>
        <taxon>Actinomycetes</taxon>
        <taxon>Mycobacteriales</taxon>
        <taxon>Corynebacteriaceae</taxon>
        <taxon>Corynebacterium</taxon>
    </lineage>
</organism>
<dbReference type="SUPFAM" id="SSF51735">
    <property type="entry name" value="NAD(P)-binding Rossmann-fold domains"/>
    <property type="match status" value="1"/>
</dbReference>
<dbReference type="PROSITE" id="PS00061">
    <property type="entry name" value="ADH_SHORT"/>
    <property type="match status" value="1"/>
</dbReference>
<dbReference type="Gene3D" id="3.40.50.720">
    <property type="entry name" value="NAD(P)-binding Rossmann-like Domain"/>
    <property type="match status" value="1"/>
</dbReference>
<evidence type="ECO:0000256" key="3">
    <source>
        <dbReference type="RuleBase" id="RU000363"/>
    </source>
</evidence>
<dbReference type="STRING" id="1737425.GCA_900049755_00345"/>
<dbReference type="InterPro" id="IPR020904">
    <property type="entry name" value="Sc_DH/Rdtase_CS"/>
</dbReference>
<keyword evidence="6" id="KW-1185">Reference proteome</keyword>
<dbReference type="AlphaFoldDB" id="A0A2Z3YP65"/>
<dbReference type="Proteomes" id="UP000247696">
    <property type="component" value="Chromosome"/>
</dbReference>
<dbReference type="InterPro" id="IPR002347">
    <property type="entry name" value="SDR_fam"/>
</dbReference>
<evidence type="ECO:0000256" key="4">
    <source>
        <dbReference type="SAM" id="MobiDB-lite"/>
    </source>
</evidence>
<evidence type="ECO:0000256" key="1">
    <source>
        <dbReference type="ARBA" id="ARBA00006484"/>
    </source>
</evidence>
<dbReference type="KEGG" id="cpre:Csp1_09430"/>
<accession>A0A2Z3YP65</accession>
<dbReference type="OrthoDB" id="158573at2"/>
<proteinExistence type="inferred from homology"/>
<dbReference type="EMBL" id="CP024988">
    <property type="protein sequence ID" value="AWT25749.1"/>
    <property type="molecule type" value="Genomic_DNA"/>
</dbReference>
<reference evidence="6" key="1">
    <citation type="submission" date="2017-11" db="EMBL/GenBank/DDBJ databases">
        <title>Otitis media/interna in a cat caused by the recently described species Corynebacterium provencense.</title>
        <authorList>
            <person name="Kittl S."/>
            <person name="Brodard I."/>
            <person name="Rychener L."/>
            <person name="Jores J."/>
            <person name="Roosje P."/>
            <person name="Gobeli Brawand S."/>
        </authorList>
    </citation>
    <scope>NUCLEOTIDE SEQUENCE [LARGE SCALE GENOMIC DNA]</scope>
    <source>
        <strain evidence="6">17KM38</strain>
    </source>
</reference>
<protein>
    <submittedName>
        <fullName evidence="5">Oxidoreductase SadH</fullName>
        <ecNumber evidence="5">1.-.-.-</ecNumber>
    </submittedName>
</protein>
<evidence type="ECO:0000313" key="6">
    <source>
        <dbReference type="Proteomes" id="UP000247696"/>
    </source>
</evidence>
<dbReference type="NCBIfam" id="NF006073">
    <property type="entry name" value="PRK08219.1"/>
    <property type="match status" value="1"/>
</dbReference>
<comment type="similarity">
    <text evidence="1 3">Belongs to the short-chain dehydrogenases/reductases (SDR) family.</text>
</comment>
<gene>
    <name evidence="5" type="primary">sadH</name>
    <name evidence="5" type="ORF">Csp1_09430</name>
</gene>
<evidence type="ECO:0000313" key="5">
    <source>
        <dbReference type="EMBL" id="AWT25749.1"/>
    </source>
</evidence>
<dbReference type="PANTHER" id="PTHR44196:SF1">
    <property type="entry name" value="DEHYDROGENASE_REDUCTASE SDR FAMILY MEMBER 7B"/>
    <property type="match status" value="1"/>
</dbReference>
<dbReference type="PRINTS" id="PR00080">
    <property type="entry name" value="SDRFAMILY"/>
</dbReference>
<feature type="region of interest" description="Disordered" evidence="4">
    <location>
        <begin position="1"/>
        <end position="22"/>
    </location>
</feature>
<keyword evidence="2 5" id="KW-0560">Oxidoreductase</keyword>
<dbReference type="GO" id="GO:0016491">
    <property type="term" value="F:oxidoreductase activity"/>
    <property type="evidence" value="ECO:0007669"/>
    <property type="project" value="UniProtKB-KW"/>
</dbReference>
<dbReference type="InterPro" id="IPR036291">
    <property type="entry name" value="NAD(P)-bd_dom_sf"/>
</dbReference>
<name>A0A2Z3YP65_9CORY</name>
<sequence length="235" mass="24723">MTRSPEPAGAPHTPLPQPPLALVTGGSSGIGAAVVAELSRTHQVISWSSADADLSDPDSIAEAVAGLRDPRTGAAPERLDALVHSAGLSWEATVEDATWQGWERMFRVNVFGVAELTRLLLPALRAAGGTVVAVNSGSGHRSAPGMSQYSGSKFALRAFTDALREEERGKVRVTSVHPGRVDTPMQVALQAARGNTAYDGARYVRPESVAAAVRLALDTTDEATVEEITVRPVRP</sequence>
<dbReference type="EC" id="1.-.-.-" evidence="5"/>
<dbReference type="GO" id="GO:0016020">
    <property type="term" value="C:membrane"/>
    <property type="evidence" value="ECO:0007669"/>
    <property type="project" value="TreeGrafter"/>
</dbReference>
<dbReference type="Pfam" id="PF00106">
    <property type="entry name" value="adh_short"/>
    <property type="match status" value="1"/>
</dbReference>